<sequence>MQNVTLVGIDLGKHSFHVYGKDRSGKAVFRRKLSRKQLLEFFATFHGCTVVMEACAGAHWMARKFNEFGHALKLTSPQFVRPFVKSNKNDFVDTESIFEAASLRSMRFVTPKTESQQTLSHCIGFARPWCAIGCALHLLAHTPAIYSAFLKPPLSLF</sequence>
<dbReference type="GO" id="GO:0004803">
    <property type="term" value="F:transposase activity"/>
    <property type="evidence" value="ECO:0007669"/>
    <property type="project" value="InterPro"/>
</dbReference>
<evidence type="ECO:0000259" key="1">
    <source>
        <dbReference type="Pfam" id="PF01548"/>
    </source>
</evidence>
<dbReference type="PANTHER" id="PTHR33055:SF3">
    <property type="entry name" value="PUTATIVE TRANSPOSASE FOR IS117-RELATED"/>
    <property type="match status" value="1"/>
</dbReference>
<dbReference type="GO" id="GO:0006313">
    <property type="term" value="P:DNA transposition"/>
    <property type="evidence" value="ECO:0007669"/>
    <property type="project" value="InterPro"/>
</dbReference>
<dbReference type="GO" id="GO:0003677">
    <property type="term" value="F:DNA binding"/>
    <property type="evidence" value="ECO:0007669"/>
    <property type="project" value="InterPro"/>
</dbReference>
<dbReference type="AlphaFoldDB" id="A0A158GR92"/>
<protein>
    <submittedName>
        <fullName evidence="2">Transposase</fullName>
    </submittedName>
</protein>
<reference evidence="2 3" key="1">
    <citation type="submission" date="2016-01" db="EMBL/GenBank/DDBJ databases">
        <authorList>
            <person name="Oliw E.H."/>
        </authorList>
    </citation>
    <scope>NUCLEOTIDE SEQUENCE [LARGE SCALE GENOMIC DNA]</scope>
    <source>
        <strain evidence="2">LMG 27134</strain>
    </source>
</reference>
<organism evidence="2 3">
    <name type="scientific">Caballeronia udeis</name>
    <dbReference type="NCBI Taxonomy" id="1232866"/>
    <lineage>
        <taxon>Bacteria</taxon>
        <taxon>Pseudomonadati</taxon>
        <taxon>Pseudomonadota</taxon>
        <taxon>Betaproteobacteria</taxon>
        <taxon>Burkholderiales</taxon>
        <taxon>Burkholderiaceae</taxon>
        <taxon>Caballeronia</taxon>
    </lineage>
</organism>
<accession>A0A158GR92</accession>
<gene>
    <name evidence="2" type="ORF">AWB69_03179</name>
</gene>
<dbReference type="PANTHER" id="PTHR33055">
    <property type="entry name" value="TRANSPOSASE FOR INSERTION SEQUENCE ELEMENT IS1111A"/>
    <property type="match status" value="1"/>
</dbReference>
<dbReference type="Pfam" id="PF01548">
    <property type="entry name" value="DEDD_Tnp_IS110"/>
    <property type="match status" value="1"/>
</dbReference>
<dbReference type="InterPro" id="IPR047650">
    <property type="entry name" value="Transpos_IS110"/>
</dbReference>
<dbReference type="Proteomes" id="UP000054683">
    <property type="component" value="Unassembled WGS sequence"/>
</dbReference>
<evidence type="ECO:0000313" key="2">
    <source>
        <dbReference type="EMBL" id="SAL34585.1"/>
    </source>
</evidence>
<feature type="domain" description="Transposase IS110-like N-terminal" evidence="1">
    <location>
        <begin position="7"/>
        <end position="123"/>
    </location>
</feature>
<name>A0A158GR92_9BURK</name>
<dbReference type="InterPro" id="IPR002525">
    <property type="entry name" value="Transp_IS110-like_N"/>
</dbReference>
<evidence type="ECO:0000313" key="3">
    <source>
        <dbReference type="Proteomes" id="UP000054683"/>
    </source>
</evidence>
<proteinExistence type="predicted"/>
<dbReference type="EMBL" id="FCOK02000018">
    <property type="protein sequence ID" value="SAL34585.1"/>
    <property type="molecule type" value="Genomic_DNA"/>
</dbReference>